<sequence length="279" mass="30709">MKGSSKVIMGATMAMVIVLVFVLALVLVLLAELYCSLLLRRRKLNASKPASLSENISISTPHQTQGMLSSFYAQGVLDAPRSFLFPKPPRERENRVGFDDVEKVQLHGKLHEFLRVQSPHQLGLPSSSPSPSYISLIRSQIEPEPKPKPEIEPELDSDIEACHGCKRENLMYISNPIYDNEAARTSRVDTPFETPDSSPSRMGRTESGSSGDEKEMEMGNPSSLPLTPMKELPTKSRSVVSRDVPRSLGNSISDSNNTHSHVDRSSSSSSETPCTSPSW</sequence>
<evidence type="ECO:0000313" key="3">
    <source>
        <dbReference type="Proteomes" id="UP001443914"/>
    </source>
</evidence>
<proteinExistence type="predicted"/>
<feature type="compositionally biased region" description="Polar residues" evidence="1">
    <location>
        <begin position="248"/>
        <end position="259"/>
    </location>
</feature>
<feature type="region of interest" description="Disordered" evidence="1">
    <location>
        <begin position="182"/>
        <end position="279"/>
    </location>
</feature>
<dbReference type="EMBL" id="JBDFQZ010000008">
    <property type="protein sequence ID" value="KAK9697719.1"/>
    <property type="molecule type" value="Genomic_DNA"/>
</dbReference>
<dbReference type="AlphaFoldDB" id="A0AAW1J3P3"/>
<comment type="caution">
    <text evidence="2">The sequence shown here is derived from an EMBL/GenBank/DDBJ whole genome shotgun (WGS) entry which is preliminary data.</text>
</comment>
<name>A0AAW1J3P3_SAPOF</name>
<dbReference type="Proteomes" id="UP001443914">
    <property type="component" value="Unassembled WGS sequence"/>
</dbReference>
<accession>A0AAW1J3P3</accession>
<reference evidence="2" key="1">
    <citation type="submission" date="2024-03" db="EMBL/GenBank/DDBJ databases">
        <title>WGS assembly of Saponaria officinalis var. Norfolk2.</title>
        <authorList>
            <person name="Jenkins J."/>
            <person name="Shu S."/>
            <person name="Grimwood J."/>
            <person name="Barry K."/>
            <person name="Goodstein D."/>
            <person name="Schmutz J."/>
            <person name="Leebens-Mack J."/>
            <person name="Osbourn A."/>
        </authorList>
    </citation>
    <scope>NUCLEOTIDE SEQUENCE [LARGE SCALE GENOMIC DNA]</scope>
    <source>
        <strain evidence="2">JIC</strain>
    </source>
</reference>
<protein>
    <submittedName>
        <fullName evidence="2">Uncharacterized protein</fullName>
    </submittedName>
</protein>
<evidence type="ECO:0000313" key="2">
    <source>
        <dbReference type="EMBL" id="KAK9697719.1"/>
    </source>
</evidence>
<feature type="compositionally biased region" description="Low complexity" evidence="1">
    <location>
        <begin position="265"/>
        <end position="279"/>
    </location>
</feature>
<keyword evidence="3" id="KW-1185">Reference proteome</keyword>
<organism evidence="2 3">
    <name type="scientific">Saponaria officinalis</name>
    <name type="common">Common soapwort</name>
    <name type="synonym">Lychnis saponaria</name>
    <dbReference type="NCBI Taxonomy" id="3572"/>
    <lineage>
        <taxon>Eukaryota</taxon>
        <taxon>Viridiplantae</taxon>
        <taxon>Streptophyta</taxon>
        <taxon>Embryophyta</taxon>
        <taxon>Tracheophyta</taxon>
        <taxon>Spermatophyta</taxon>
        <taxon>Magnoliopsida</taxon>
        <taxon>eudicotyledons</taxon>
        <taxon>Gunneridae</taxon>
        <taxon>Pentapetalae</taxon>
        <taxon>Caryophyllales</taxon>
        <taxon>Caryophyllaceae</taxon>
        <taxon>Caryophylleae</taxon>
        <taxon>Saponaria</taxon>
    </lineage>
</organism>
<evidence type="ECO:0000256" key="1">
    <source>
        <dbReference type="SAM" id="MobiDB-lite"/>
    </source>
</evidence>
<feature type="compositionally biased region" description="Polar residues" evidence="1">
    <location>
        <begin position="195"/>
        <end position="210"/>
    </location>
</feature>
<gene>
    <name evidence="2" type="ORF">RND81_08G056100</name>
</gene>